<dbReference type="PATRIC" id="fig|1280950.3.peg.1912"/>
<feature type="transmembrane region" description="Helical" evidence="8">
    <location>
        <begin position="449"/>
        <end position="476"/>
    </location>
</feature>
<dbReference type="GO" id="GO:0005886">
    <property type="term" value="C:plasma membrane"/>
    <property type="evidence" value="ECO:0007669"/>
    <property type="project" value="UniProtKB-SubCell"/>
</dbReference>
<dbReference type="InterPro" id="IPR038731">
    <property type="entry name" value="RgtA/B/C-like"/>
</dbReference>
<feature type="transmembrane region" description="Helical" evidence="8">
    <location>
        <begin position="395"/>
        <end position="413"/>
    </location>
</feature>
<dbReference type="GO" id="GO:0016763">
    <property type="term" value="F:pentosyltransferase activity"/>
    <property type="evidence" value="ECO:0007669"/>
    <property type="project" value="TreeGrafter"/>
</dbReference>
<dbReference type="RefSeq" id="WP_035616506.1">
    <property type="nucleotide sequence ID" value="NZ_ARYK01000004.1"/>
</dbReference>
<proteinExistence type="predicted"/>
<keyword evidence="11" id="KW-1185">Reference proteome</keyword>
<evidence type="ECO:0000256" key="7">
    <source>
        <dbReference type="ARBA" id="ARBA00023136"/>
    </source>
</evidence>
<accession>A0A059FP19</accession>
<feature type="domain" description="Glycosyltransferase RgtA/B/C/D-like" evidence="9">
    <location>
        <begin position="67"/>
        <end position="239"/>
    </location>
</feature>
<keyword evidence="5 8" id="KW-0812">Transmembrane</keyword>
<evidence type="ECO:0000256" key="6">
    <source>
        <dbReference type="ARBA" id="ARBA00022989"/>
    </source>
</evidence>
<feature type="transmembrane region" description="Helical" evidence="8">
    <location>
        <begin position="12"/>
        <end position="30"/>
    </location>
</feature>
<keyword evidence="6 8" id="KW-1133">Transmembrane helix</keyword>
<evidence type="ECO:0000256" key="1">
    <source>
        <dbReference type="ARBA" id="ARBA00004651"/>
    </source>
</evidence>
<keyword evidence="3 10" id="KW-0328">Glycosyltransferase</keyword>
<dbReference type="PANTHER" id="PTHR33908:SF3">
    <property type="entry name" value="UNDECAPRENYL PHOSPHATE-ALPHA-4-AMINO-4-DEOXY-L-ARABINOSE ARABINOSYL TRANSFERASE"/>
    <property type="match status" value="1"/>
</dbReference>
<dbReference type="Proteomes" id="UP000025171">
    <property type="component" value="Unassembled WGS sequence"/>
</dbReference>
<keyword evidence="2" id="KW-1003">Cell membrane</keyword>
<dbReference type="STRING" id="1280950.HJO_09559"/>
<protein>
    <submittedName>
        <fullName evidence="10">Dolichyl-phosphate-mannose-protein mannosyltransferase</fullName>
    </submittedName>
</protein>
<dbReference type="AlphaFoldDB" id="A0A059FP19"/>
<feature type="transmembrane region" description="Helical" evidence="8">
    <location>
        <begin position="220"/>
        <end position="240"/>
    </location>
</feature>
<sequence length="691" mass="75667">MTLLDRLSTGWKAWVLLFVITFGAAAPGVFNLPALDRDESRFAQASKQMLESGDYIRLRYQDELRNKKPAGIHWLQAGSTALFTGAEAKQIWTYRVPSWLGAALATLACFWCGIPLIGRRASFVGAALFGATLLLTSEAHISKTDGVLVFLTTLSIGALARLYMRQDQSKRMALLFWTAMGLVFLIKGPVGPMVAAYAGIGAWVWTKAAGGKGGDWWKVLIWWPGPLIFVALVLPWFLWIQAATGGEYIKGAVGKDLKDKFTGASEGHGGWPFYHLTHLPAWFFPATLMLVPGCMAAWKRLKPRGALGWKWLRVSAAIAAIVFAGLAVLLFALPLLPQPQGTGLMAKSLGTLSTLKTLPAFPAVLLAVFWYMSGRADWKARWPIGIDGLTDETRAIRFIVAWAALTFVFFELMPTLLSHYILPAYPAMGLLCGYAAVQMIDGVRMPVSRWISIVLFAIGAILLLAVSFPGVAIWFMEETAGDFTTVASSQVLDAWTAYRSFPLWLWWTGFALAGFAIIEFARRNDGLAILLAITASLAIGWHIRIFMLPSQVWLQPTETARAALEDVCGVPGDDAACNAPTPQRILALGYAEPSYVLTLGTQNLHPPETPLDLPEDRAMYPVVYLVNFEDRKADPAIVDEVARLRAQAGRMDLCVTESSPHYALNYSNGDPVNFRAIRFDTGACPGEGADQ</sequence>
<name>A0A059FP19_9PROT</name>
<feature type="transmembrane region" description="Helical" evidence="8">
    <location>
        <begin position="147"/>
        <end position="164"/>
    </location>
</feature>
<gene>
    <name evidence="10" type="ORF">HJO_09559</name>
</gene>
<evidence type="ECO:0000313" key="11">
    <source>
        <dbReference type="Proteomes" id="UP000025171"/>
    </source>
</evidence>
<organism evidence="10 11">
    <name type="scientific">Hyphomonas johnsonii MHS-2</name>
    <dbReference type="NCBI Taxonomy" id="1280950"/>
    <lineage>
        <taxon>Bacteria</taxon>
        <taxon>Pseudomonadati</taxon>
        <taxon>Pseudomonadota</taxon>
        <taxon>Alphaproteobacteria</taxon>
        <taxon>Hyphomonadales</taxon>
        <taxon>Hyphomonadaceae</taxon>
        <taxon>Hyphomonas</taxon>
    </lineage>
</organism>
<evidence type="ECO:0000256" key="3">
    <source>
        <dbReference type="ARBA" id="ARBA00022676"/>
    </source>
</evidence>
<feature type="transmembrane region" description="Helical" evidence="8">
    <location>
        <begin position="311"/>
        <end position="337"/>
    </location>
</feature>
<feature type="transmembrane region" description="Helical" evidence="8">
    <location>
        <begin position="357"/>
        <end position="374"/>
    </location>
</feature>
<evidence type="ECO:0000256" key="2">
    <source>
        <dbReference type="ARBA" id="ARBA00022475"/>
    </source>
</evidence>
<evidence type="ECO:0000259" key="9">
    <source>
        <dbReference type="Pfam" id="PF13231"/>
    </source>
</evidence>
<evidence type="ECO:0000256" key="4">
    <source>
        <dbReference type="ARBA" id="ARBA00022679"/>
    </source>
</evidence>
<comment type="subcellular location">
    <subcellularLocation>
        <location evidence="1">Cell membrane</location>
        <topology evidence="1">Multi-pass membrane protein</topology>
    </subcellularLocation>
</comment>
<evidence type="ECO:0000256" key="8">
    <source>
        <dbReference type="SAM" id="Phobius"/>
    </source>
</evidence>
<feature type="transmembrane region" description="Helical" evidence="8">
    <location>
        <begin position="503"/>
        <end position="521"/>
    </location>
</feature>
<dbReference type="GO" id="GO:0009103">
    <property type="term" value="P:lipopolysaccharide biosynthetic process"/>
    <property type="evidence" value="ECO:0007669"/>
    <property type="project" value="UniProtKB-ARBA"/>
</dbReference>
<keyword evidence="4 10" id="KW-0808">Transferase</keyword>
<feature type="transmembrane region" description="Helical" evidence="8">
    <location>
        <begin position="176"/>
        <end position="200"/>
    </location>
</feature>
<dbReference type="PANTHER" id="PTHR33908">
    <property type="entry name" value="MANNOSYLTRANSFERASE YKCB-RELATED"/>
    <property type="match status" value="1"/>
</dbReference>
<dbReference type="eggNOG" id="COG1807">
    <property type="taxonomic scope" value="Bacteria"/>
</dbReference>
<evidence type="ECO:0000313" key="10">
    <source>
        <dbReference type="EMBL" id="KCZ92271.1"/>
    </source>
</evidence>
<reference evidence="10 11" key="1">
    <citation type="journal article" date="2014" name="Antonie Van Leeuwenhoek">
        <title>Hyphomonas beringensis sp. nov. and Hyphomonas chukchiensis sp. nov., isolated from surface seawater of the Bering Sea and Chukchi Sea.</title>
        <authorList>
            <person name="Li C."/>
            <person name="Lai Q."/>
            <person name="Li G."/>
            <person name="Dong C."/>
            <person name="Wang J."/>
            <person name="Liao Y."/>
            <person name="Shao Z."/>
        </authorList>
    </citation>
    <scope>NUCLEOTIDE SEQUENCE [LARGE SCALE GENOMIC DNA]</scope>
    <source>
        <strain evidence="10 11">MHS-2</strain>
    </source>
</reference>
<keyword evidence="7 8" id="KW-0472">Membrane</keyword>
<dbReference type="Pfam" id="PF13231">
    <property type="entry name" value="PMT_2"/>
    <property type="match status" value="1"/>
</dbReference>
<comment type="caution">
    <text evidence="10">The sequence shown here is derived from an EMBL/GenBank/DDBJ whole genome shotgun (WGS) entry which is preliminary data.</text>
</comment>
<feature type="transmembrane region" description="Helical" evidence="8">
    <location>
        <begin position="96"/>
        <end position="114"/>
    </location>
</feature>
<evidence type="ECO:0000256" key="5">
    <source>
        <dbReference type="ARBA" id="ARBA00022692"/>
    </source>
</evidence>
<feature type="transmembrane region" description="Helical" evidence="8">
    <location>
        <begin position="528"/>
        <end position="547"/>
    </location>
</feature>
<dbReference type="EMBL" id="ARYK01000004">
    <property type="protein sequence ID" value="KCZ92271.1"/>
    <property type="molecule type" value="Genomic_DNA"/>
</dbReference>
<feature type="transmembrane region" description="Helical" evidence="8">
    <location>
        <begin position="419"/>
        <end position="437"/>
    </location>
</feature>
<feature type="transmembrane region" description="Helical" evidence="8">
    <location>
        <begin position="121"/>
        <end position="141"/>
    </location>
</feature>
<dbReference type="InterPro" id="IPR050297">
    <property type="entry name" value="LipidA_mod_glycosyltrf_83"/>
</dbReference>